<evidence type="ECO:0000259" key="10">
    <source>
        <dbReference type="PROSITE" id="PS50893"/>
    </source>
</evidence>
<evidence type="ECO:0000256" key="7">
    <source>
        <dbReference type="ARBA" id="ARBA00022840"/>
    </source>
</evidence>
<keyword evidence="12" id="KW-1185">Reference proteome</keyword>
<dbReference type="OrthoDB" id="6500128at2759"/>
<name>A0A8S3Z6N3_9EUPU</name>
<keyword evidence="8" id="KW-1133">Transmembrane helix</keyword>
<feature type="domain" description="ABC transporter" evidence="10">
    <location>
        <begin position="20"/>
        <end position="254"/>
    </location>
</feature>
<evidence type="ECO:0000256" key="4">
    <source>
        <dbReference type="ARBA" id="ARBA00022692"/>
    </source>
</evidence>
<evidence type="ECO:0000313" key="11">
    <source>
        <dbReference type="EMBL" id="CAG5125083.1"/>
    </source>
</evidence>
<accession>A0A8S3Z6N3</accession>
<comment type="subcellular location">
    <subcellularLocation>
        <location evidence="1">Vacuole membrane</location>
        <topology evidence="1">Multi-pass membrane protein</topology>
    </subcellularLocation>
</comment>
<dbReference type="SUPFAM" id="SSF52540">
    <property type="entry name" value="P-loop containing nucleoside triphosphate hydrolases"/>
    <property type="match status" value="1"/>
</dbReference>
<evidence type="ECO:0000256" key="3">
    <source>
        <dbReference type="ARBA" id="ARBA00022448"/>
    </source>
</evidence>
<dbReference type="SMART" id="SM00382">
    <property type="entry name" value="AAA"/>
    <property type="match status" value="1"/>
</dbReference>
<dbReference type="InterPro" id="IPR050173">
    <property type="entry name" value="ABC_transporter_C-like"/>
</dbReference>
<dbReference type="EMBL" id="CAJHNH020001946">
    <property type="protein sequence ID" value="CAG5125083.1"/>
    <property type="molecule type" value="Genomic_DNA"/>
</dbReference>
<dbReference type="GO" id="GO:0005774">
    <property type="term" value="C:vacuolar membrane"/>
    <property type="evidence" value="ECO:0007669"/>
    <property type="project" value="UniProtKB-SubCell"/>
</dbReference>
<evidence type="ECO:0000256" key="6">
    <source>
        <dbReference type="ARBA" id="ARBA00022741"/>
    </source>
</evidence>
<reference evidence="11" key="1">
    <citation type="submission" date="2021-04" db="EMBL/GenBank/DDBJ databases">
        <authorList>
            <consortium name="Molecular Ecology Group"/>
        </authorList>
    </citation>
    <scope>NUCLEOTIDE SEQUENCE</scope>
</reference>
<dbReference type="InterPro" id="IPR017871">
    <property type="entry name" value="ABC_transporter-like_CS"/>
</dbReference>
<keyword evidence="7" id="KW-0067">ATP-binding</keyword>
<organism evidence="11 12">
    <name type="scientific">Candidula unifasciata</name>
    <dbReference type="NCBI Taxonomy" id="100452"/>
    <lineage>
        <taxon>Eukaryota</taxon>
        <taxon>Metazoa</taxon>
        <taxon>Spiralia</taxon>
        <taxon>Lophotrochozoa</taxon>
        <taxon>Mollusca</taxon>
        <taxon>Gastropoda</taxon>
        <taxon>Heterobranchia</taxon>
        <taxon>Euthyneura</taxon>
        <taxon>Panpulmonata</taxon>
        <taxon>Eupulmonata</taxon>
        <taxon>Stylommatophora</taxon>
        <taxon>Helicina</taxon>
        <taxon>Helicoidea</taxon>
        <taxon>Geomitridae</taxon>
        <taxon>Candidula</taxon>
    </lineage>
</organism>
<dbReference type="PROSITE" id="PS00211">
    <property type="entry name" value="ABC_TRANSPORTER_1"/>
    <property type="match status" value="1"/>
</dbReference>
<dbReference type="PROSITE" id="PS50893">
    <property type="entry name" value="ABC_TRANSPORTER_2"/>
    <property type="match status" value="1"/>
</dbReference>
<keyword evidence="9" id="KW-0472">Membrane</keyword>
<dbReference type="GO" id="GO:0016887">
    <property type="term" value="F:ATP hydrolysis activity"/>
    <property type="evidence" value="ECO:0007669"/>
    <property type="project" value="InterPro"/>
</dbReference>
<dbReference type="Pfam" id="PF00005">
    <property type="entry name" value="ABC_tran"/>
    <property type="match status" value="1"/>
</dbReference>
<dbReference type="FunFam" id="3.40.50.300:FF:000074">
    <property type="entry name" value="Multidrug resistance-associated protein 5 isoform 1"/>
    <property type="match status" value="1"/>
</dbReference>
<feature type="non-terminal residue" evidence="11">
    <location>
        <position position="264"/>
    </location>
</feature>
<dbReference type="PANTHER" id="PTHR24223:SF443">
    <property type="entry name" value="MULTIDRUG-RESISTANCE LIKE PROTEIN 1, ISOFORM I"/>
    <property type="match status" value="1"/>
</dbReference>
<evidence type="ECO:0000313" key="12">
    <source>
        <dbReference type="Proteomes" id="UP000678393"/>
    </source>
</evidence>
<dbReference type="GO" id="GO:0005524">
    <property type="term" value="F:ATP binding"/>
    <property type="evidence" value="ECO:0007669"/>
    <property type="project" value="UniProtKB-KW"/>
</dbReference>
<dbReference type="CDD" id="cd03244">
    <property type="entry name" value="ABCC_MRP_domain2"/>
    <property type="match status" value="1"/>
</dbReference>
<keyword evidence="3" id="KW-0813">Transport</keyword>
<evidence type="ECO:0000256" key="5">
    <source>
        <dbReference type="ARBA" id="ARBA00022737"/>
    </source>
</evidence>
<evidence type="ECO:0000256" key="9">
    <source>
        <dbReference type="ARBA" id="ARBA00023136"/>
    </source>
</evidence>
<protein>
    <recommendedName>
        <fullName evidence="10">ABC transporter domain-containing protein</fullName>
    </recommendedName>
</protein>
<dbReference type="InterPro" id="IPR003593">
    <property type="entry name" value="AAA+_ATPase"/>
</dbReference>
<keyword evidence="4" id="KW-0812">Transmembrane</keyword>
<dbReference type="Gene3D" id="3.40.50.300">
    <property type="entry name" value="P-loop containing nucleotide triphosphate hydrolases"/>
    <property type="match status" value="1"/>
</dbReference>
<gene>
    <name evidence="11" type="ORF">CUNI_LOCUS10641</name>
</gene>
<keyword evidence="6" id="KW-0547">Nucleotide-binding</keyword>
<dbReference type="InterPro" id="IPR003439">
    <property type="entry name" value="ABC_transporter-like_ATP-bd"/>
</dbReference>
<dbReference type="Proteomes" id="UP000678393">
    <property type="component" value="Unassembled WGS sequence"/>
</dbReference>
<comment type="caution">
    <text evidence="11">The sequence shown here is derived from an EMBL/GenBank/DDBJ whole genome shotgun (WGS) entry which is preliminary data.</text>
</comment>
<evidence type="ECO:0000256" key="1">
    <source>
        <dbReference type="ARBA" id="ARBA00004128"/>
    </source>
</evidence>
<dbReference type="GO" id="GO:0042626">
    <property type="term" value="F:ATPase-coupled transmembrane transporter activity"/>
    <property type="evidence" value="ECO:0007669"/>
    <property type="project" value="TreeGrafter"/>
</dbReference>
<keyword evidence="5" id="KW-0677">Repeat</keyword>
<evidence type="ECO:0000256" key="8">
    <source>
        <dbReference type="ARBA" id="ARBA00022989"/>
    </source>
</evidence>
<dbReference type="PANTHER" id="PTHR24223">
    <property type="entry name" value="ATP-BINDING CASSETTE SUB-FAMILY C"/>
    <property type="match status" value="1"/>
</dbReference>
<proteinExistence type="inferred from homology"/>
<comment type="similarity">
    <text evidence="2">Belongs to the ABC transporter superfamily. ABCC family. Conjugate transporter (TC 3.A.1.208) subfamily.</text>
</comment>
<evidence type="ECO:0000256" key="2">
    <source>
        <dbReference type="ARBA" id="ARBA00009726"/>
    </source>
</evidence>
<dbReference type="InterPro" id="IPR027417">
    <property type="entry name" value="P-loop_NTPase"/>
</dbReference>
<dbReference type="AlphaFoldDB" id="A0A8S3Z6N3"/>
<sequence>APRFLHCPEYTNEWPRSGDISFQDVCLRYRPGLDLVLKNITFDIHDGEKIGVVGRTGAGKSSLMLALFRLIEPCQGKVVIDGLDVSKLGLYQLRQKLTILPQDPVLFSGSLRSNFDPFDQFTDEDIWKSIEHCHLKGFVETLAEGLDFVVGEGGDNLSVGQRQLICLGRALLRKTRILVLDEATAAVDVKTDELIQKTIKSEFESCTVLTIAHRLNTIMDYDKILVLDQGRIVEYDRPSVLLENSNSLFYQMVAQSQLVHTASS</sequence>